<dbReference type="InterPro" id="IPR021796">
    <property type="entry name" value="Tll0287-like_dom"/>
</dbReference>
<dbReference type="CDD" id="cd00082">
    <property type="entry name" value="HisKA"/>
    <property type="match status" value="1"/>
</dbReference>
<organism evidence="9 10">
    <name type="scientific">Roseospira visakhapatnamensis</name>
    <dbReference type="NCBI Taxonomy" id="390880"/>
    <lineage>
        <taxon>Bacteria</taxon>
        <taxon>Pseudomonadati</taxon>
        <taxon>Pseudomonadota</taxon>
        <taxon>Alphaproteobacteria</taxon>
        <taxon>Rhodospirillales</taxon>
        <taxon>Rhodospirillaceae</taxon>
        <taxon>Roseospira</taxon>
    </lineage>
</organism>
<dbReference type="Gene3D" id="1.10.287.130">
    <property type="match status" value="1"/>
</dbReference>
<dbReference type="RefSeq" id="WP_184042233.1">
    <property type="nucleotide sequence ID" value="NZ_JACIGK010000001.1"/>
</dbReference>
<dbReference type="SMART" id="SM00388">
    <property type="entry name" value="HisKA"/>
    <property type="match status" value="1"/>
</dbReference>
<dbReference type="SUPFAM" id="SSF55874">
    <property type="entry name" value="ATPase domain of HSP90 chaperone/DNA topoisomerase II/histidine kinase"/>
    <property type="match status" value="1"/>
</dbReference>
<evidence type="ECO:0000256" key="5">
    <source>
        <dbReference type="ARBA" id="ARBA00022777"/>
    </source>
</evidence>
<keyword evidence="3" id="KW-0597">Phosphoprotein</keyword>
<dbReference type="GO" id="GO:0009927">
    <property type="term" value="F:histidine phosphotransfer kinase activity"/>
    <property type="evidence" value="ECO:0007669"/>
    <property type="project" value="TreeGrafter"/>
</dbReference>
<keyword evidence="7" id="KW-0812">Transmembrane</keyword>
<comment type="catalytic activity">
    <reaction evidence="1">
        <text>ATP + protein L-histidine = ADP + protein N-phospho-L-histidine.</text>
        <dbReference type="EC" id="2.7.13.3"/>
    </reaction>
</comment>
<evidence type="ECO:0000256" key="1">
    <source>
        <dbReference type="ARBA" id="ARBA00000085"/>
    </source>
</evidence>
<dbReference type="Pfam" id="PF00512">
    <property type="entry name" value="HisKA"/>
    <property type="match status" value="1"/>
</dbReference>
<dbReference type="Pfam" id="PF02518">
    <property type="entry name" value="HATPase_c"/>
    <property type="match status" value="1"/>
</dbReference>
<dbReference type="Pfam" id="PF11845">
    <property type="entry name" value="Tll0287-like"/>
    <property type="match status" value="1"/>
</dbReference>
<evidence type="ECO:0000313" key="9">
    <source>
        <dbReference type="EMBL" id="MBB4264604.1"/>
    </source>
</evidence>
<dbReference type="AlphaFoldDB" id="A0A7W6W893"/>
<feature type="region of interest" description="Disordered" evidence="6">
    <location>
        <begin position="479"/>
        <end position="525"/>
    </location>
</feature>
<name>A0A7W6W893_9PROT</name>
<dbReference type="InterPro" id="IPR003594">
    <property type="entry name" value="HATPase_dom"/>
</dbReference>
<evidence type="ECO:0000256" key="6">
    <source>
        <dbReference type="SAM" id="MobiDB-lite"/>
    </source>
</evidence>
<dbReference type="PROSITE" id="PS50109">
    <property type="entry name" value="HIS_KIN"/>
    <property type="match status" value="1"/>
</dbReference>
<evidence type="ECO:0000256" key="3">
    <source>
        <dbReference type="ARBA" id="ARBA00022553"/>
    </source>
</evidence>
<keyword evidence="5 9" id="KW-0418">Kinase</keyword>
<keyword evidence="10" id="KW-1185">Reference proteome</keyword>
<proteinExistence type="predicted"/>
<keyword evidence="7" id="KW-1133">Transmembrane helix</keyword>
<evidence type="ECO:0000256" key="4">
    <source>
        <dbReference type="ARBA" id="ARBA00022679"/>
    </source>
</evidence>
<evidence type="ECO:0000259" key="8">
    <source>
        <dbReference type="PROSITE" id="PS50109"/>
    </source>
</evidence>
<comment type="caution">
    <text evidence="9">The sequence shown here is derived from an EMBL/GenBank/DDBJ whole genome shotgun (WGS) entry which is preliminary data.</text>
</comment>
<feature type="transmembrane region" description="Helical" evidence="7">
    <location>
        <begin position="218"/>
        <end position="238"/>
    </location>
</feature>
<evidence type="ECO:0000256" key="2">
    <source>
        <dbReference type="ARBA" id="ARBA00012438"/>
    </source>
</evidence>
<accession>A0A7W6W893</accession>
<gene>
    <name evidence="9" type="ORF">GGD89_000210</name>
</gene>
<evidence type="ECO:0000256" key="7">
    <source>
        <dbReference type="SAM" id="Phobius"/>
    </source>
</evidence>
<reference evidence="9 10" key="1">
    <citation type="submission" date="2020-08" db="EMBL/GenBank/DDBJ databases">
        <title>Genome sequencing of Purple Non-Sulfur Bacteria from various extreme environments.</title>
        <authorList>
            <person name="Mayer M."/>
        </authorList>
    </citation>
    <scope>NUCLEOTIDE SEQUENCE [LARGE SCALE GENOMIC DNA]</scope>
    <source>
        <strain evidence="9 10">JA131</strain>
    </source>
</reference>
<dbReference type="PANTHER" id="PTHR43047:SF63">
    <property type="entry name" value="HISTIDINE KINASE"/>
    <property type="match status" value="1"/>
</dbReference>
<evidence type="ECO:0000313" key="10">
    <source>
        <dbReference type="Proteomes" id="UP000554286"/>
    </source>
</evidence>
<dbReference type="EC" id="2.7.13.3" evidence="2"/>
<dbReference type="Proteomes" id="UP000554286">
    <property type="component" value="Unassembled WGS sequence"/>
</dbReference>
<dbReference type="SMART" id="SM00387">
    <property type="entry name" value="HATPase_c"/>
    <property type="match status" value="1"/>
</dbReference>
<dbReference type="SUPFAM" id="SSF47384">
    <property type="entry name" value="Homodimeric domain of signal transducing histidine kinase"/>
    <property type="match status" value="1"/>
</dbReference>
<dbReference type="InterPro" id="IPR003661">
    <property type="entry name" value="HisK_dim/P_dom"/>
</dbReference>
<dbReference type="Gene3D" id="3.30.565.10">
    <property type="entry name" value="Histidine kinase-like ATPase, C-terminal domain"/>
    <property type="match status" value="1"/>
</dbReference>
<dbReference type="PANTHER" id="PTHR43047">
    <property type="entry name" value="TWO-COMPONENT HISTIDINE PROTEIN KINASE"/>
    <property type="match status" value="1"/>
</dbReference>
<protein>
    <recommendedName>
        <fullName evidence="2">histidine kinase</fullName>
        <ecNumber evidence="2">2.7.13.3</ecNumber>
    </recommendedName>
</protein>
<dbReference type="InterPro" id="IPR005467">
    <property type="entry name" value="His_kinase_dom"/>
</dbReference>
<dbReference type="InterPro" id="IPR004358">
    <property type="entry name" value="Sig_transdc_His_kin-like_C"/>
</dbReference>
<dbReference type="GO" id="GO:0000155">
    <property type="term" value="F:phosphorelay sensor kinase activity"/>
    <property type="evidence" value="ECO:0007669"/>
    <property type="project" value="InterPro"/>
</dbReference>
<keyword evidence="7" id="KW-0472">Membrane</keyword>
<feature type="domain" description="Histidine kinase" evidence="8">
    <location>
        <begin position="262"/>
        <end position="483"/>
    </location>
</feature>
<dbReference type="Gene3D" id="3.30.450.290">
    <property type="match status" value="1"/>
</dbReference>
<dbReference type="InterPro" id="IPR036097">
    <property type="entry name" value="HisK_dim/P_sf"/>
</dbReference>
<dbReference type="GO" id="GO:0005886">
    <property type="term" value="C:plasma membrane"/>
    <property type="evidence" value="ECO:0007669"/>
    <property type="project" value="TreeGrafter"/>
</dbReference>
<sequence>MTPVAPRRVVILAVLATLGWTATLAVSLGWELSLLRDQVLALGRFQAQGAFDRDLSYRLWNAATGGVYASAEVVEPNPYLEVEHRDLDTVAGPLTLVNPAYMTRIVHGIAAKRSGIVSHITSLEPIRPANAPAPWEREALAGFAAGDTVHTSVVTADDGAEVLRFMRPLSVEEPCLACHEKQGYAVGDVRGGISVIVPLAPIAAIVAPTRTASLIGHASVWLLGLVGIGLGALAMVRLGARLETARHRAEQTDQAKSRFLATMSHELRTPLNAVLGFSQVMEQNLFGPLGSGQYDGYARDIRKSGEHLLGLINDVLDLSKIESGRLTLEDQPLSLADRTQDALELMREQARGAGLRLDHDIPPDQPDLLGDPRALRQMLLNLLSNAIRFTPTGGHVRVSASVDEHGGQALSVRDTGVGIPEDQLHKVLQPFHQAPTPRQRGERGTGLGLTLVEAFMGLHGGTVEIQSRVDGGTTVTLRFPARRSLAPSPRDRPRGGPENRPPAAGGDPGQHRTDPGIAHGARARA</sequence>
<dbReference type="CDD" id="cd16922">
    <property type="entry name" value="HATPase_EvgS-ArcB-TorS-like"/>
    <property type="match status" value="1"/>
</dbReference>
<dbReference type="EMBL" id="JACIGK010000001">
    <property type="protein sequence ID" value="MBB4264604.1"/>
    <property type="molecule type" value="Genomic_DNA"/>
</dbReference>
<dbReference type="InterPro" id="IPR036890">
    <property type="entry name" value="HATPase_C_sf"/>
</dbReference>
<dbReference type="PRINTS" id="PR00344">
    <property type="entry name" value="BCTRLSENSOR"/>
</dbReference>
<keyword evidence="4" id="KW-0808">Transferase</keyword>